<evidence type="ECO:0000313" key="1">
    <source>
        <dbReference type="EMBL" id="NEI70929.1"/>
    </source>
</evidence>
<protein>
    <submittedName>
        <fullName evidence="1">Uncharacterized protein</fullName>
    </submittedName>
</protein>
<comment type="caution">
    <text evidence="1">The sequence shown here is derived from an EMBL/GenBank/DDBJ whole genome shotgun (WGS) entry which is preliminary data.</text>
</comment>
<dbReference type="AlphaFoldDB" id="A0A6L9U696"/>
<dbReference type="RefSeq" id="WP_163987418.1">
    <property type="nucleotide sequence ID" value="NZ_WUEY01000006.1"/>
</dbReference>
<gene>
    <name evidence="1" type="ORF">GR212_15200</name>
</gene>
<name>A0A6L9U696_9HYPH</name>
<dbReference type="Proteomes" id="UP000483035">
    <property type="component" value="Unassembled WGS sequence"/>
</dbReference>
<evidence type="ECO:0000313" key="2">
    <source>
        <dbReference type="Proteomes" id="UP000483035"/>
    </source>
</evidence>
<reference evidence="1 2" key="1">
    <citation type="submission" date="2019-12" db="EMBL/GenBank/DDBJ databases">
        <title>Rhizobium genotypes associated with high levels of biological nitrogen fixation by grain legumes in a temperate-maritime cropping system.</title>
        <authorList>
            <person name="Maluk M."/>
            <person name="Francesc Ferrando Molina F."/>
            <person name="Lopez Del Egido L."/>
            <person name="Lafos M."/>
            <person name="Langarica-Fuentes A."/>
            <person name="Gebre Yohannes G."/>
            <person name="Young M.W."/>
            <person name="Martin P."/>
            <person name="Gantlett R."/>
            <person name="Kenicer G."/>
            <person name="Hawes C."/>
            <person name="Begg G.S."/>
            <person name="Quilliam R.S."/>
            <person name="Squire G.R."/>
            <person name="Poole P.S."/>
            <person name="Young P.W."/>
            <person name="Iannetta P.M."/>
            <person name="James E.K."/>
        </authorList>
    </citation>
    <scope>NUCLEOTIDE SEQUENCE [LARGE SCALE GENOMIC DNA]</scope>
    <source>
        <strain evidence="1 2">JHI1118</strain>
    </source>
</reference>
<organism evidence="1 2">
    <name type="scientific">Rhizobium lusitanum</name>
    <dbReference type="NCBI Taxonomy" id="293958"/>
    <lineage>
        <taxon>Bacteria</taxon>
        <taxon>Pseudomonadati</taxon>
        <taxon>Pseudomonadota</taxon>
        <taxon>Alphaproteobacteria</taxon>
        <taxon>Hyphomicrobiales</taxon>
        <taxon>Rhizobiaceae</taxon>
        <taxon>Rhizobium/Agrobacterium group</taxon>
        <taxon>Rhizobium</taxon>
    </lineage>
</organism>
<proteinExistence type="predicted"/>
<dbReference type="EMBL" id="WUEY01000006">
    <property type="protein sequence ID" value="NEI70929.1"/>
    <property type="molecule type" value="Genomic_DNA"/>
</dbReference>
<accession>A0A6L9U696</accession>
<sequence length="99" mass="11508">MPFRKYAATPLDPHFRENLFRFARKQVCSDLAANRVVQRTIEVLCHEPELLDGRDVNETIFALLRRHAFEETNLLASRTSKNSRYVFAQGAEKRISTDI</sequence>